<reference evidence="11 24" key="6">
    <citation type="journal article" date="2020" name="Nat. Commun.">
        <title>The structures of two archaeal type IV pili illuminate evolutionary relationships.</title>
        <authorList>
            <person name="Wang F."/>
            <person name="Baquero D.P."/>
            <person name="Su Z."/>
            <person name="Beltran L.C."/>
            <person name="Prangishvili D."/>
            <person name="Krupovic M."/>
            <person name="Egelman E.H."/>
        </authorList>
    </citation>
    <scope>NUCLEOTIDE SEQUENCE [LARGE SCALE GENOMIC DNA]</scope>
    <source>
        <strain evidence="11 24">POZ149</strain>
    </source>
</reference>
<evidence type="ECO:0000313" key="18">
    <source>
        <dbReference type="Proteomes" id="UP000269431"/>
    </source>
</evidence>
<dbReference type="KEGG" id="ssoa:SULA_1029"/>
<evidence type="ECO:0000313" key="1">
    <source>
        <dbReference type="EMBL" id="AKA73372.1"/>
    </source>
</evidence>
<evidence type="ECO:0000313" key="20">
    <source>
        <dbReference type="Proteomes" id="UP000273443"/>
    </source>
</evidence>
<dbReference type="EMBL" id="CP011057">
    <property type="protein sequence ID" value="AKA78764.1"/>
    <property type="molecule type" value="Genomic_DNA"/>
</dbReference>
<evidence type="ECO:0000313" key="9">
    <source>
        <dbReference type="EMBL" id="AZF80918.1"/>
    </source>
</evidence>
<dbReference type="PATRIC" id="fig|2287.6.peg.1091"/>
<evidence type="ECO:0000313" key="11">
    <source>
        <dbReference type="EMBL" id="QPG50352.1"/>
    </source>
</evidence>
<dbReference type="Proteomes" id="UP000282269">
    <property type="component" value="Chromosome"/>
</dbReference>
<dbReference type="Proteomes" id="UP000033106">
    <property type="component" value="Chromosome"/>
</dbReference>
<reference evidence="17 18" key="4">
    <citation type="journal article" date="2018" name="Proc. Natl. Acad. Sci. U.S.A.">
        <title>Nonmutational mechanism of inheritance in the Archaeon Sulfolobus solfataricus.</title>
        <authorList>
            <person name="Payne S."/>
            <person name="McCarthy S."/>
            <person name="Johnson T."/>
            <person name="North E."/>
            <person name="Blum P."/>
        </authorList>
    </citation>
    <scope>NUCLEOTIDE SEQUENCE [LARGE SCALE GENOMIC DNA]</scope>
    <source>
        <strain evidence="5 17">SARC-H</strain>
        <strain evidence="6 21">SARC-I</strain>
        <strain evidence="8 22">SARC-N</strain>
        <strain evidence="9 23">SARC-O</strain>
        <strain evidence="10 18">SUL120</strain>
        <strain evidence="4 19">SULG</strain>
        <strain evidence="7 20">SULM</strain>
    </source>
</reference>
<dbReference type="Proteomes" id="UP000594632">
    <property type="component" value="Chromosome"/>
</dbReference>
<dbReference type="GeneID" id="44128975"/>
<dbReference type="Proteomes" id="UP000273194">
    <property type="component" value="Chromosome"/>
</dbReference>
<accession>A0A0E3MCZ6</accession>
<dbReference type="EMBL" id="CP033235">
    <property type="protein sequence ID" value="AZF67840.1"/>
    <property type="molecule type" value="Genomic_DNA"/>
</dbReference>
<protein>
    <submittedName>
        <fullName evidence="1">Uncharacterized protein</fullName>
    </submittedName>
</protein>
<dbReference type="AlphaFoldDB" id="A0A0E3MCZ6"/>
<name>A0A0E3MCZ6_SACSO</name>
<dbReference type="EMBL" id="CP050869">
    <property type="protein sequence ID" value="QPG50352.1"/>
    <property type="molecule type" value="Genomic_DNA"/>
</dbReference>
<dbReference type="OMA" id="WKPLYYV"/>
<evidence type="ECO:0000313" key="7">
    <source>
        <dbReference type="EMBL" id="AZF75705.1"/>
    </source>
</evidence>
<evidence type="ECO:0000313" key="19">
    <source>
        <dbReference type="Proteomes" id="UP000273194"/>
    </source>
</evidence>
<dbReference type="EMBL" id="CP033236">
    <property type="protein sequence ID" value="AZF70460.1"/>
    <property type="molecule type" value="Genomic_DNA"/>
</dbReference>
<evidence type="ECO:0000313" key="24">
    <source>
        <dbReference type="Proteomes" id="UP000594632"/>
    </source>
</evidence>
<reference evidence="1" key="5">
    <citation type="submission" date="2018-10" db="EMBL/GenBank/DDBJ databases">
        <authorList>
            <person name="McCarthy S."/>
            <person name="Gradnigo J."/>
            <person name="Johnson T."/>
            <person name="Payne S."/>
            <person name="Lipzen A."/>
            <person name="Schackwitz W."/>
            <person name="Martin J."/>
            <person name="Moriyama E."/>
            <person name="Blum P."/>
        </authorList>
    </citation>
    <scope>NUCLEOTIDE SEQUENCE</scope>
    <source>
        <strain evidence="1">SARC-B</strain>
        <strain evidence="2">SARC-C</strain>
        <strain evidence="3">SULA</strain>
    </source>
</reference>
<gene>
    <name evidence="11" type="ORF">HFC64_11535</name>
    <name evidence="12" type="ORF">SSOP1_0014</name>
    <name evidence="3" type="ORF">SULA_1029</name>
    <name evidence="1" type="ORF">SULB_1031</name>
    <name evidence="2" type="ORF">SULC_1030</name>
    <name evidence="4" type="ORF">SULG_05055</name>
    <name evidence="5" type="ORF">SULH_05055</name>
    <name evidence="6" type="ORF">SULI_05055</name>
    <name evidence="7" type="ORF">SULM_05055</name>
    <name evidence="8" type="ORF">SULN_05055</name>
    <name evidence="9" type="ORF">SULO_05065</name>
    <name evidence="10" type="ORF">SULZ_05300</name>
</gene>
<dbReference type="EMBL" id="CP033238">
    <property type="protein sequence ID" value="AZF75705.1"/>
    <property type="molecule type" value="Genomic_DNA"/>
</dbReference>
<evidence type="ECO:0000313" key="22">
    <source>
        <dbReference type="Proteomes" id="UP000278715"/>
    </source>
</evidence>
<dbReference type="Proteomes" id="UP000267993">
    <property type="component" value="Chromosome"/>
</dbReference>
<dbReference type="EMBL" id="CP033241">
    <property type="protein sequence ID" value="AZF83558.1"/>
    <property type="molecule type" value="Genomic_DNA"/>
</dbReference>
<dbReference type="EMBL" id="CP033239">
    <property type="protein sequence ID" value="AZF78312.1"/>
    <property type="molecule type" value="Genomic_DNA"/>
</dbReference>
<dbReference type="EMBL" id="CP011056">
    <property type="protein sequence ID" value="AKA76071.1"/>
    <property type="molecule type" value="Genomic_DNA"/>
</dbReference>
<dbReference type="KEGG" id="ssol:SULB_1031"/>
<dbReference type="Proteomes" id="UP000076770">
    <property type="component" value="Chromosome i"/>
</dbReference>
<dbReference type="EMBL" id="CP033240">
    <property type="protein sequence ID" value="AZF80918.1"/>
    <property type="molecule type" value="Genomic_DNA"/>
</dbReference>
<dbReference type="OrthoDB" id="43856at2157"/>
<dbReference type="EMBL" id="CP033237">
    <property type="protein sequence ID" value="AZF73080.1"/>
    <property type="molecule type" value="Genomic_DNA"/>
</dbReference>
<reference evidence="13 14" key="1">
    <citation type="journal article" date="2015" name="Genome Announc.">
        <title>Complete Genome Sequence of Sulfolobus solfataricus Strain 98/2 and Evolved Derivatives.</title>
        <authorList>
            <person name="McCarthy S."/>
            <person name="Gradnigo J."/>
            <person name="Johnson T."/>
            <person name="Payne S."/>
            <person name="Lipzen A."/>
            <person name="Martin J."/>
            <person name="Schackwitz W."/>
            <person name="Moriyama E."/>
            <person name="Blum P."/>
        </authorList>
    </citation>
    <scope>NUCLEOTIDE SEQUENCE [LARGE SCALE GENOMIC DNA]</scope>
    <source>
        <strain evidence="13">98/2 SULC</strain>
        <strain evidence="1">SARC-B</strain>
        <strain evidence="2">SARC-C</strain>
        <strain evidence="3 15">SULA</strain>
        <strain evidence="14">SULB</strain>
    </source>
</reference>
<dbReference type="Proteomes" id="UP000033085">
    <property type="component" value="Chromosome"/>
</dbReference>
<reference evidence="16" key="2">
    <citation type="submission" date="2016-04" db="EMBL/GenBank/DDBJ databases">
        <authorList>
            <person name="Shah S.A."/>
            <person name="Garrett R.A."/>
        </authorList>
    </citation>
    <scope>NUCLEOTIDE SEQUENCE [LARGE SCALE GENOMIC DNA]</scope>
    <source>
        <strain evidence="16">ATCC 35091 / DSM 1616 / JCM 8930 / NBRC 15331 / P1</strain>
    </source>
</reference>
<evidence type="ECO:0000313" key="4">
    <source>
        <dbReference type="EMBL" id="AZF67840.1"/>
    </source>
</evidence>
<evidence type="ECO:0000313" key="17">
    <source>
        <dbReference type="Proteomes" id="UP000267993"/>
    </source>
</evidence>
<organism evidence="1 14">
    <name type="scientific">Saccharolobus solfataricus</name>
    <name type="common">Sulfolobus solfataricus</name>
    <dbReference type="NCBI Taxonomy" id="2287"/>
    <lineage>
        <taxon>Archaea</taxon>
        <taxon>Thermoproteota</taxon>
        <taxon>Thermoprotei</taxon>
        <taxon>Sulfolobales</taxon>
        <taxon>Sulfolobaceae</taxon>
        <taxon>Saccharolobus</taxon>
    </lineage>
</organism>
<evidence type="ECO:0000313" key="14">
    <source>
        <dbReference type="Proteomes" id="UP000033085"/>
    </source>
</evidence>
<evidence type="ECO:0000313" key="21">
    <source>
        <dbReference type="Proteomes" id="UP000275843"/>
    </source>
</evidence>
<dbReference type="Proteomes" id="UP000033057">
    <property type="component" value="Chromosome"/>
</dbReference>
<dbReference type="Proteomes" id="UP000278715">
    <property type="component" value="Chromosome"/>
</dbReference>
<dbReference type="RefSeq" id="WP_009989636.1">
    <property type="nucleotide sequence ID" value="NZ_CP011055.2"/>
</dbReference>
<evidence type="ECO:0000313" key="15">
    <source>
        <dbReference type="Proteomes" id="UP000033106"/>
    </source>
</evidence>
<evidence type="ECO:0000313" key="6">
    <source>
        <dbReference type="EMBL" id="AZF73080.1"/>
    </source>
</evidence>
<evidence type="ECO:0000313" key="8">
    <source>
        <dbReference type="EMBL" id="AZF78312.1"/>
    </source>
</evidence>
<evidence type="ECO:0000313" key="3">
    <source>
        <dbReference type="EMBL" id="AKA78764.1"/>
    </source>
</evidence>
<dbReference type="EMBL" id="CP011055">
    <property type="protein sequence ID" value="AKA73372.1"/>
    <property type="molecule type" value="Genomic_DNA"/>
</dbReference>
<dbReference type="EMBL" id="LT549890">
    <property type="protein sequence ID" value="SAI83568.1"/>
    <property type="molecule type" value="Genomic_DNA"/>
</dbReference>
<evidence type="ECO:0000313" key="13">
    <source>
        <dbReference type="Proteomes" id="UP000033057"/>
    </source>
</evidence>
<proteinExistence type="predicted"/>
<evidence type="ECO:0000313" key="10">
    <source>
        <dbReference type="EMBL" id="AZF83558.1"/>
    </source>
</evidence>
<dbReference type="Proteomes" id="UP000269431">
    <property type="component" value="Chromosome"/>
</dbReference>
<dbReference type="GeneID" id="1455271"/>
<dbReference type="KEGG" id="ssof:SULC_1030"/>
<evidence type="ECO:0000313" key="16">
    <source>
        <dbReference type="Proteomes" id="UP000076770"/>
    </source>
</evidence>
<evidence type="ECO:0000313" key="12">
    <source>
        <dbReference type="EMBL" id="SAI83568.1"/>
    </source>
</evidence>
<dbReference type="Proteomes" id="UP000275843">
    <property type="component" value="Chromosome"/>
</dbReference>
<evidence type="ECO:0000313" key="2">
    <source>
        <dbReference type="EMBL" id="AKA76071.1"/>
    </source>
</evidence>
<evidence type="ECO:0000313" key="23">
    <source>
        <dbReference type="Proteomes" id="UP000282269"/>
    </source>
</evidence>
<evidence type="ECO:0000313" key="5">
    <source>
        <dbReference type="EMBL" id="AZF70460.1"/>
    </source>
</evidence>
<dbReference type="Proteomes" id="UP000273443">
    <property type="component" value="Chromosome"/>
</dbReference>
<sequence>MLLYFKPTKKERDINVALEIVSELFASRIGKLMGLPILEVSLIKHGDEIGLLMDYLPDKATEQNIYNLDEIKMSLAFEEWILNIDLKEDHVLSKNGKGFIIDHGHSLSAWKPLYYIIQIIDKKVSRFNLWASEDDFRDGIELLSSIDHNTISEILKESFSEVVESNFCKLFTREVAAEYMDLNIKILEKRMKYLKDGKILFTYNYRQ</sequence>
<reference evidence="12" key="3">
    <citation type="submission" date="2016-04" db="EMBL/GenBank/DDBJ databases">
        <authorList>
            <person name="Evans L.H."/>
            <person name="Alamgir A."/>
            <person name="Owens N."/>
            <person name="Weber N.D."/>
            <person name="Virtaneva K."/>
            <person name="Barbian K."/>
            <person name="Babar A."/>
            <person name="Rosenke K."/>
        </authorList>
    </citation>
    <scope>NUCLEOTIDE SEQUENCE</scope>
    <source>
        <strain evidence="12">P1</strain>
    </source>
</reference>